<dbReference type="AlphaFoldDB" id="A0A2P2K3X0"/>
<dbReference type="EMBL" id="GGEC01019895">
    <property type="protein sequence ID" value="MBX00379.1"/>
    <property type="molecule type" value="Transcribed_RNA"/>
</dbReference>
<protein>
    <submittedName>
        <fullName evidence="1">Beta-carotene hydroxylase 2ic-like</fullName>
    </submittedName>
</protein>
<sequence>MRYRLTMYLYGIVFKRKREIHEPNYKRNFGIPSNILSVFIEILKSKIFCH</sequence>
<proteinExistence type="predicted"/>
<organism evidence="1">
    <name type="scientific">Rhizophora mucronata</name>
    <name type="common">Asiatic mangrove</name>
    <dbReference type="NCBI Taxonomy" id="61149"/>
    <lineage>
        <taxon>Eukaryota</taxon>
        <taxon>Viridiplantae</taxon>
        <taxon>Streptophyta</taxon>
        <taxon>Embryophyta</taxon>
        <taxon>Tracheophyta</taxon>
        <taxon>Spermatophyta</taxon>
        <taxon>Magnoliopsida</taxon>
        <taxon>eudicotyledons</taxon>
        <taxon>Gunneridae</taxon>
        <taxon>Pentapetalae</taxon>
        <taxon>rosids</taxon>
        <taxon>fabids</taxon>
        <taxon>Malpighiales</taxon>
        <taxon>Rhizophoraceae</taxon>
        <taxon>Rhizophora</taxon>
    </lineage>
</organism>
<name>A0A2P2K3X0_RHIMU</name>
<evidence type="ECO:0000313" key="1">
    <source>
        <dbReference type="EMBL" id="MBX00379.1"/>
    </source>
</evidence>
<reference evidence="1" key="1">
    <citation type="submission" date="2018-02" db="EMBL/GenBank/DDBJ databases">
        <title>Rhizophora mucronata_Transcriptome.</title>
        <authorList>
            <person name="Meera S.P."/>
            <person name="Sreeshan A."/>
            <person name="Augustine A."/>
        </authorList>
    </citation>
    <scope>NUCLEOTIDE SEQUENCE</scope>
    <source>
        <tissue evidence="1">Leaf</tissue>
    </source>
</reference>
<accession>A0A2P2K3X0</accession>